<reference evidence="1 2" key="1">
    <citation type="submission" date="2019-05" db="EMBL/GenBank/DDBJ databases">
        <title>Another draft genome of Portunus trituberculatus and its Hox gene families provides insights of decapod evolution.</title>
        <authorList>
            <person name="Jeong J.-H."/>
            <person name="Song I."/>
            <person name="Kim S."/>
            <person name="Choi T."/>
            <person name="Kim D."/>
            <person name="Ryu S."/>
            <person name="Kim W."/>
        </authorList>
    </citation>
    <scope>NUCLEOTIDE SEQUENCE [LARGE SCALE GENOMIC DNA]</scope>
    <source>
        <tissue evidence="1">Muscle</tissue>
    </source>
</reference>
<proteinExistence type="predicted"/>
<dbReference type="AlphaFoldDB" id="A0A5B7D9K0"/>
<dbReference type="EMBL" id="VSRR010000631">
    <property type="protein sequence ID" value="MPC17922.1"/>
    <property type="molecule type" value="Genomic_DNA"/>
</dbReference>
<evidence type="ECO:0000313" key="1">
    <source>
        <dbReference type="EMBL" id="MPC17922.1"/>
    </source>
</evidence>
<organism evidence="1 2">
    <name type="scientific">Portunus trituberculatus</name>
    <name type="common">Swimming crab</name>
    <name type="synonym">Neptunus trituberculatus</name>
    <dbReference type="NCBI Taxonomy" id="210409"/>
    <lineage>
        <taxon>Eukaryota</taxon>
        <taxon>Metazoa</taxon>
        <taxon>Ecdysozoa</taxon>
        <taxon>Arthropoda</taxon>
        <taxon>Crustacea</taxon>
        <taxon>Multicrustacea</taxon>
        <taxon>Malacostraca</taxon>
        <taxon>Eumalacostraca</taxon>
        <taxon>Eucarida</taxon>
        <taxon>Decapoda</taxon>
        <taxon>Pleocyemata</taxon>
        <taxon>Brachyura</taxon>
        <taxon>Eubrachyura</taxon>
        <taxon>Portunoidea</taxon>
        <taxon>Portunidae</taxon>
        <taxon>Portuninae</taxon>
        <taxon>Portunus</taxon>
    </lineage>
</organism>
<name>A0A5B7D9K0_PORTR</name>
<protein>
    <submittedName>
        <fullName evidence="1">Uncharacterized protein</fullName>
    </submittedName>
</protein>
<evidence type="ECO:0000313" key="2">
    <source>
        <dbReference type="Proteomes" id="UP000324222"/>
    </source>
</evidence>
<gene>
    <name evidence="1" type="ORF">E2C01_010792</name>
</gene>
<accession>A0A5B7D9K0</accession>
<keyword evidence="2" id="KW-1185">Reference proteome</keyword>
<sequence length="46" mass="5228">MKLGVLRRLCQFFSPTPTANSVQGPYPPMHIRTLLMYGGVPLTQFY</sequence>
<comment type="caution">
    <text evidence="1">The sequence shown here is derived from an EMBL/GenBank/DDBJ whole genome shotgun (WGS) entry which is preliminary data.</text>
</comment>
<dbReference type="Proteomes" id="UP000324222">
    <property type="component" value="Unassembled WGS sequence"/>
</dbReference>